<evidence type="ECO:0000313" key="2">
    <source>
        <dbReference type="Proteomes" id="UP000015105"/>
    </source>
</evidence>
<dbReference type="Gramene" id="AET3Gv20777000.2">
    <property type="protein sequence ID" value="AET3Gv20777000.2"/>
    <property type="gene ID" value="AET3Gv20777000"/>
</dbReference>
<reference evidence="1" key="5">
    <citation type="journal article" date="2021" name="G3 (Bethesda)">
        <title>Aegilops tauschii genome assembly Aet v5.0 features greater sequence contiguity and improved annotation.</title>
        <authorList>
            <person name="Wang L."/>
            <person name="Zhu T."/>
            <person name="Rodriguez J.C."/>
            <person name="Deal K.R."/>
            <person name="Dubcovsky J."/>
            <person name="McGuire P.E."/>
            <person name="Lux T."/>
            <person name="Spannagl M."/>
            <person name="Mayer K.F.X."/>
            <person name="Baldrich P."/>
            <person name="Meyers B.C."/>
            <person name="Huo N."/>
            <person name="Gu Y.Q."/>
            <person name="Zhou H."/>
            <person name="Devos K.M."/>
            <person name="Bennetzen J.L."/>
            <person name="Unver T."/>
            <person name="Budak H."/>
            <person name="Gulick P.J."/>
            <person name="Galiba G."/>
            <person name="Kalapos B."/>
            <person name="Nelson D.R."/>
            <person name="Li P."/>
            <person name="You F.M."/>
            <person name="Luo M.C."/>
            <person name="Dvorak J."/>
        </authorList>
    </citation>
    <scope>NUCLEOTIDE SEQUENCE [LARGE SCALE GENOMIC DNA]</scope>
    <source>
        <strain evidence="1">cv. AL8/78</strain>
    </source>
</reference>
<proteinExistence type="predicted"/>
<reference evidence="2" key="2">
    <citation type="journal article" date="2017" name="Nat. Plants">
        <title>The Aegilops tauschii genome reveals multiple impacts of transposons.</title>
        <authorList>
            <person name="Zhao G."/>
            <person name="Zou C."/>
            <person name="Li K."/>
            <person name="Wang K."/>
            <person name="Li T."/>
            <person name="Gao L."/>
            <person name="Zhang X."/>
            <person name="Wang H."/>
            <person name="Yang Z."/>
            <person name="Liu X."/>
            <person name="Jiang W."/>
            <person name="Mao L."/>
            <person name="Kong X."/>
            <person name="Jiao Y."/>
            <person name="Jia J."/>
        </authorList>
    </citation>
    <scope>NUCLEOTIDE SEQUENCE [LARGE SCALE GENOMIC DNA]</scope>
    <source>
        <strain evidence="2">cv. AL8/78</strain>
    </source>
</reference>
<sequence length="112" mass="13132">MKSIPVTLSRKKMVMVLRMRRLRMMMLRMVRILSSRNPHRRGRGLVGRMKMMMTVMMMVMMMRSLHQSDSQFVLADLVSFLLGPRRKIILWERIVGKCCSFRTSVVGVAART</sequence>
<dbReference type="AlphaFoldDB" id="A0A453FTT2"/>
<reference evidence="1" key="3">
    <citation type="journal article" date="2017" name="Nature">
        <title>Genome sequence of the progenitor of the wheat D genome Aegilops tauschii.</title>
        <authorList>
            <person name="Luo M.C."/>
            <person name="Gu Y.Q."/>
            <person name="Puiu D."/>
            <person name="Wang H."/>
            <person name="Twardziok S.O."/>
            <person name="Deal K.R."/>
            <person name="Huo N."/>
            <person name="Zhu T."/>
            <person name="Wang L."/>
            <person name="Wang Y."/>
            <person name="McGuire P.E."/>
            <person name="Liu S."/>
            <person name="Long H."/>
            <person name="Ramasamy R.K."/>
            <person name="Rodriguez J.C."/>
            <person name="Van S.L."/>
            <person name="Yuan L."/>
            <person name="Wang Z."/>
            <person name="Xia Z."/>
            <person name="Xiao L."/>
            <person name="Anderson O.D."/>
            <person name="Ouyang S."/>
            <person name="Liang Y."/>
            <person name="Zimin A.V."/>
            <person name="Pertea G."/>
            <person name="Qi P."/>
            <person name="Bennetzen J.L."/>
            <person name="Dai X."/>
            <person name="Dawson M.W."/>
            <person name="Muller H.G."/>
            <person name="Kugler K."/>
            <person name="Rivarola-Duarte L."/>
            <person name="Spannagl M."/>
            <person name="Mayer K.F.X."/>
            <person name="Lu F.H."/>
            <person name="Bevan M.W."/>
            <person name="Leroy P."/>
            <person name="Li P."/>
            <person name="You F.M."/>
            <person name="Sun Q."/>
            <person name="Liu Z."/>
            <person name="Lyons E."/>
            <person name="Wicker T."/>
            <person name="Salzberg S.L."/>
            <person name="Devos K.M."/>
            <person name="Dvorak J."/>
        </authorList>
    </citation>
    <scope>NUCLEOTIDE SEQUENCE [LARGE SCALE GENOMIC DNA]</scope>
    <source>
        <strain evidence="1">cv. AL8/78</strain>
    </source>
</reference>
<reference evidence="1" key="4">
    <citation type="submission" date="2019-03" db="UniProtKB">
        <authorList>
            <consortium name="EnsemblPlants"/>
        </authorList>
    </citation>
    <scope>IDENTIFICATION</scope>
</reference>
<name>A0A453FTT2_AEGTS</name>
<evidence type="ECO:0000313" key="1">
    <source>
        <dbReference type="EnsemblPlants" id="AET3Gv20777000.2"/>
    </source>
</evidence>
<reference evidence="2" key="1">
    <citation type="journal article" date="2014" name="Science">
        <title>Ancient hybridizations among the ancestral genomes of bread wheat.</title>
        <authorList>
            <consortium name="International Wheat Genome Sequencing Consortium,"/>
            <person name="Marcussen T."/>
            <person name="Sandve S.R."/>
            <person name="Heier L."/>
            <person name="Spannagl M."/>
            <person name="Pfeifer M."/>
            <person name="Jakobsen K.S."/>
            <person name="Wulff B.B."/>
            <person name="Steuernagel B."/>
            <person name="Mayer K.F."/>
            <person name="Olsen O.A."/>
        </authorList>
    </citation>
    <scope>NUCLEOTIDE SEQUENCE [LARGE SCALE GENOMIC DNA]</scope>
    <source>
        <strain evidence="2">cv. AL8/78</strain>
    </source>
</reference>
<organism evidence="1 2">
    <name type="scientific">Aegilops tauschii subsp. strangulata</name>
    <name type="common">Goatgrass</name>
    <dbReference type="NCBI Taxonomy" id="200361"/>
    <lineage>
        <taxon>Eukaryota</taxon>
        <taxon>Viridiplantae</taxon>
        <taxon>Streptophyta</taxon>
        <taxon>Embryophyta</taxon>
        <taxon>Tracheophyta</taxon>
        <taxon>Spermatophyta</taxon>
        <taxon>Magnoliopsida</taxon>
        <taxon>Liliopsida</taxon>
        <taxon>Poales</taxon>
        <taxon>Poaceae</taxon>
        <taxon>BOP clade</taxon>
        <taxon>Pooideae</taxon>
        <taxon>Triticodae</taxon>
        <taxon>Triticeae</taxon>
        <taxon>Triticinae</taxon>
        <taxon>Aegilops</taxon>
    </lineage>
</organism>
<protein>
    <submittedName>
        <fullName evidence="1">Uncharacterized protein</fullName>
    </submittedName>
</protein>
<dbReference type="Proteomes" id="UP000015105">
    <property type="component" value="Chromosome 3D"/>
</dbReference>
<dbReference type="EnsemblPlants" id="AET3Gv20777000.2">
    <property type="protein sequence ID" value="AET3Gv20777000.2"/>
    <property type="gene ID" value="AET3Gv20777000"/>
</dbReference>
<keyword evidence="2" id="KW-1185">Reference proteome</keyword>
<accession>A0A453FTT2</accession>